<dbReference type="Gene3D" id="1.10.3720.10">
    <property type="entry name" value="MetI-like"/>
    <property type="match status" value="1"/>
</dbReference>
<keyword evidence="2 12" id="KW-0813">Transport</keyword>
<dbReference type="GO" id="GO:0005886">
    <property type="term" value="C:plasma membrane"/>
    <property type="evidence" value="ECO:0007669"/>
    <property type="project" value="UniProtKB-SubCell"/>
</dbReference>
<evidence type="ECO:0000256" key="4">
    <source>
        <dbReference type="ARBA" id="ARBA00022519"/>
    </source>
</evidence>
<keyword evidence="3" id="KW-1003">Cell membrane</keyword>
<protein>
    <recommendedName>
        <fullName evidence="11">Oligopeptide transport system permease protein OppC</fullName>
    </recommendedName>
</protein>
<reference evidence="15" key="2">
    <citation type="submission" date="2021-09" db="EMBL/GenBank/DDBJ databases">
        <authorList>
            <person name="Gilroy R."/>
        </authorList>
    </citation>
    <scope>NUCLEOTIDE SEQUENCE</scope>
    <source>
        <strain evidence="15">ChiGjej5B5-22894</strain>
    </source>
</reference>
<evidence type="ECO:0000256" key="12">
    <source>
        <dbReference type="RuleBase" id="RU363032"/>
    </source>
</evidence>
<evidence type="ECO:0000256" key="13">
    <source>
        <dbReference type="SAM" id="MobiDB-lite"/>
    </source>
</evidence>
<evidence type="ECO:0000256" key="10">
    <source>
        <dbReference type="ARBA" id="ARBA00024202"/>
    </source>
</evidence>
<organism evidence="15 16">
    <name type="scientific">Brachybacterium massiliense</name>
    <dbReference type="NCBI Taxonomy" id="1755098"/>
    <lineage>
        <taxon>Bacteria</taxon>
        <taxon>Bacillati</taxon>
        <taxon>Actinomycetota</taxon>
        <taxon>Actinomycetes</taxon>
        <taxon>Micrococcales</taxon>
        <taxon>Dermabacteraceae</taxon>
        <taxon>Brachybacterium</taxon>
    </lineage>
</organism>
<feature type="domain" description="ABC transmembrane type-1" evidence="14">
    <location>
        <begin position="113"/>
        <end position="303"/>
    </location>
</feature>
<evidence type="ECO:0000256" key="3">
    <source>
        <dbReference type="ARBA" id="ARBA00022475"/>
    </source>
</evidence>
<keyword evidence="4" id="KW-0997">Cell inner membrane</keyword>
<keyword evidence="6" id="KW-0571">Peptide transport</keyword>
<proteinExistence type="inferred from homology"/>
<dbReference type="InterPro" id="IPR000515">
    <property type="entry name" value="MetI-like"/>
</dbReference>
<sequence>MSTLSTPPSGPPEAPDMVDADTGLHDAAVKGPRKKPISRNALVWRRLKRKPNFWIGASVTLVIVLFALLGNIPNIYEVGQQDPYGFNAPPGAQHWFGADAIGVDLYASITAALRKSLMIGFIAAPIATIIAALVGALAGYLGGPVELFHGWLVNLLLTLPIFYVLMIISPLMASMSWMILVLFIGLFGWMIMSQIVKNQTKSLREREFVLAARFSGVGTFKILTRHIVPNVSSLLIVDATLGVCYAILAETSLSYFGLGIQAPDVSLGTLLQDGTSAAVSRPWLFIFPAAFLVALLTAVSLVGDALRDALDPTSGTDRA</sequence>
<feature type="transmembrane region" description="Helical" evidence="12">
    <location>
        <begin position="283"/>
        <end position="302"/>
    </location>
</feature>
<keyword evidence="7" id="KW-0653">Protein transport</keyword>
<keyword evidence="9 12" id="KW-0472">Membrane</keyword>
<dbReference type="EMBL" id="DYUE01000244">
    <property type="protein sequence ID" value="HJG92165.1"/>
    <property type="molecule type" value="Genomic_DNA"/>
</dbReference>
<evidence type="ECO:0000259" key="14">
    <source>
        <dbReference type="PROSITE" id="PS50928"/>
    </source>
</evidence>
<evidence type="ECO:0000256" key="11">
    <source>
        <dbReference type="ARBA" id="ARBA00072251"/>
    </source>
</evidence>
<dbReference type="AlphaFoldDB" id="A0A921SXR4"/>
<evidence type="ECO:0000256" key="7">
    <source>
        <dbReference type="ARBA" id="ARBA00022927"/>
    </source>
</evidence>
<evidence type="ECO:0000256" key="2">
    <source>
        <dbReference type="ARBA" id="ARBA00022448"/>
    </source>
</evidence>
<keyword evidence="5 12" id="KW-0812">Transmembrane</keyword>
<dbReference type="PANTHER" id="PTHR43386:SF2">
    <property type="entry name" value="OLIGOPEPTIDE TRANSPORT SYSTEM PERMEASE PROTEIN OPPC"/>
    <property type="match status" value="1"/>
</dbReference>
<feature type="transmembrane region" description="Helical" evidence="12">
    <location>
        <begin position="120"/>
        <end position="142"/>
    </location>
</feature>
<dbReference type="Proteomes" id="UP000742460">
    <property type="component" value="Unassembled WGS sequence"/>
</dbReference>
<dbReference type="GO" id="GO:0055085">
    <property type="term" value="P:transmembrane transport"/>
    <property type="evidence" value="ECO:0007669"/>
    <property type="project" value="InterPro"/>
</dbReference>
<feature type="transmembrane region" description="Helical" evidence="12">
    <location>
        <begin position="175"/>
        <end position="196"/>
    </location>
</feature>
<dbReference type="InterPro" id="IPR050366">
    <property type="entry name" value="BP-dependent_transpt_permease"/>
</dbReference>
<dbReference type="InterPro" id="IPR025966">
    <property type="entry name" value="OppC_N"/>
</dbReference>
<evidence type="ECO:0000256" key="1">
    <source>
        <dbReference type="ARBA" id="ARBA00004429"/>
    </source>
</evidence>
<comment type="caution">
    <text evidence="15">The sequence shown here is derived from an EMBL/GenBank/DDBJ whole genome shotgun (WGS) entry which is preliminary data.</text>
</comment>
<evidence type="ECO:0000256" key="5">
    <source>
        <dbReference type="ARBA" id="ARBA00022692"/>
    </source>
</evidence>
<dbReference type="GO" id="GO:0015833">
    <property type="term" value="P:peptide transport"/>
    <property type="evidence" value="ECO:0007669"/>
    <property type="project" value="UniProtKB-KW"/>
</dbReference>
<feature type="region of interest" description="Disordered" evidence="13">
    <location>
        <begin position="1"/>
        <end position="20"/>
    </location>
</feature>
<evidence type="ECO:0000256" key="8">
    <source>
        <dbReference type="ARBA" id="ARBA00022989"/>
    </source>
</evidence>
<dbReference type="PROSITE" id="PS50928">
    <property type="entry name" value="ABC_TM1"/>
    <property type="match status" value="1"/>
</dbReference>
<dbReference type="InterPro" id="IPR035906">
    <property type="entry name" value="MetI-like_sf"/>
</dbReference>
<feature type="transmembrane region" description="Helical" evidence="12">
    <location>
        <begin position="148"/>
        <end position="168"/>
    </location>
</feature>
<reference evidence="15" key="1">
    <citation type="journal article" date="2021" name="PeerJ">
        <title>Extensive microbial diversity within the chicken gut microbiome revealed by metagenomics and culture.</title>
        <authorList>
            <person name="Gilroy R."/>
            <person name="Ravi A."/>
            <person name="Getino M."/>
            <person name="Pursley I."/>
            <person name="Horton D.L."/>
            <person name="Alikhan N.F."/>
            <person name="Baker D."/>
            <person name="Gharbi K."/>
            <person name="Hall N."/>
            <person name="Watson M."/>
            <person name="Adriaenssens E.M."/>
            <person name="Foster-Nyarko E."/>
            <person name="Jarju S."/>
            <person name="Secka A."/>
            <person name="Antonio M."/>
            <person name="Oren A."/>
            <person name="Chaudhuri R.R."/>
            <person name="La Ragione R."/>
            <person name="Hildebrand F."/>
            <person name="Pallen M.J."/>
        </authorList>
    </citation>
    <scope>NUCLEOTIDE SEQUENCE</scope>
    <source>
        <strain evidence="15">ChiGjej5B5-22894</strain>
    </source>
</reference>
<name>A0A921SXR4_9MICO</name>
<dbReference type="PANTHER" id="PTHR43386">
    <property type="entry name" value="OLIGOPEPTIDE TRANSPORT SYSTEM PERMEASE PROTEIN APPC"/>
    <property type="match status" value="1"/>
</dbReference>
<evidence type="ECO:0000256" key="9">
    <source>
        <dbReference type="ARBA" id="ARBA00023136"/>
    </source>
</evidence>
<evidence type="ECO:0000256" key="6">
    <source>
        <dbReference type="ARBA" id="ARBA00022856"/>
    </source>
</evidence>
<comment type="subcellular location">
    <subcellularLocation>
        <location evidence="1">Cell inner membrane</location>
        <topology evidence="1">Multi-pass membrane protein</topology>
    </subcellularLocation>
    <subcellularLocation>
        <location evidence="12">Cell membrane</location>
        <topology evidence="12">Multi-pass membrane protein</topology>
    </subcellularLocation>
</comment>
<dbReference type="Pfam" id="PF12911">
    <property type="entry name" value="OppC_N"/>
    <property type="match status" value="1"/>
</dbReference>
<accession>A0A921SXR4</accession>
<dbReference type="SUPFAM" id="SSF161098">
    <property type="entry name" value="MetI-like"/>
    <property type="match status" value="1"/>
</dbReference>
<dbReference type="CDD" id="cd06261">
    <property type="entry name" value="TM_PBP2"/>
    <property type="match status" value="1"/>
</dbReference>
<gene>
    <name evidence="15" type="ORF">K8V81_10635</name>
</gene>
<comment type="similarity">
    <text evidence="10">Belongs to the binding-protein-dependent transport system permease family. OppBC subfamily.</text>
</comment>
<feature type="transmembrane region" description="Helical" evidence="12">
    <location>
        <begin position="53"/>
        <end position="72"/>
    </location>
</feature>
<feature type="transmembrane region" description="Helical" evidence="12">
    <location>
        <begin position="231"/>
        <end position="248"/>
    </location>
</feature>
<keyword evidence="8 12" id="KW-1133">Transmembrane helix</keyword>
<dbReference type="GO" id="GO:0015031">
    <property type="term" value="P:protein transport"/>
    <property type="evidence" value="ECO:0007669"/>
    <property type="project" value="UniProtKB-KW"/>
</dbReference>
<dbReference type="Pfam" id="PF00528">
    <property type="entry name" value="BPD_transp_1"/>
    <property type="match status" value="1"/>
</dbReference>
<evidence type="ECO:0000313" key="16">
    <source>
        <dbReference type="Proteomes" id="UP000742460"/>
    </source>
</evidence>
<evidence type="ECO:0000313" key="15">
    <source>
        <dbReference type="EMBL" id="HJG92165.1"/>
    </source>
</evidence>